<organism evidence="4 5">
    <name type="scientific">Elysia chlorotica</name>
    <name type="common">Eastern emerald elysia</name>
    <name type="synonym">Sea slug</name>
    <dbReference type="NCBI Taxonomy" id="188477"/>
    <lineage>
        <taxon>Eukaryota</taxon>
        <taxon>Metazoa</taxon>
        <taxon>Spiralia</taxon>
        <taxon>Lophotrochozoa</taxon>
        <taxon>Mollusca</taxon>
        <taxon>Gastropoda</taxon>
        <taxon>Heterobranchia</taxon>
        <taxon>Euthyneura</taxon>
        <taxon>Panpulmonata</taxon>
        <taxon>Sacoglossa</taxon>
        <taxon>Placobranchoidea</taxon>
        <taxon>Plakobranchidae</taxon>
        <taxon>Elysia</taxon>
    </lineage>
</organism>
<dbReference type="AlphaFoldDB" id="A0A3S0ZT59"/>
<dbReference type="GO" id="GO:0005634">
    <property type="term" value="C:nucleus"/>
    <property type="evidence" value="ECO:0007669"/>
    <property type="project" value="UniProtKB-SubCell"/>
</dbReference>
<feature type="compositionally biased region" description="Pro residues" evidence="2">
    <location>
        <begin position="324"/>
        <end position="339"/>
    </location>
</feature>
<evidence type="ECO:0000256" key="2">
    <source>
        <dbReference type="SAM" id="MobiDB-lite"/>
    </source>
</evidence>
<evidence type="ECO:0000313" key="4">
    <source>
        <dbReference type="EMBL" id="RUS74654.1"/>
    </source>
</evidence>
<feature type="region of interest" description="Disordered" evidence="2">
    <location>
        <begin position="30"/>
        <end position="73"/>
    </location>
</feature>
<dbReference type="EMBL" id="RQTK01000811">
    <property type="protein sequence ID" value="RUS74654.1"/>
    <property type="molecule type" value="Genomic_DNA"/>
</dbReference>
<feature type="compositionally biased region" description="Low complexity" evidence="2">
    <location>
        <begin position="279"/>
        <end position="293"/>
    </location>
</feature>
<protein>
    <recommendedName>
        <fullName evidence="3">OAR domain-containing protein</fullName>
    </recommendedName>
</protein>
<dbReference type="Proteomes" id="UP000271974">
    <property type="component" value="Unassembled WGS sequence"/>
</dbReference>
<reference evidence="4 5" key="1">
    <citation type="submission" date="2019-01" db="EMBL/GenBank/DDBJ databases">
        <title>A draft genome assembly of the solar-powered sea slug Elysia chlorotica.</title>
        <authorList>
            <person name="Cai H."/>
            <person name="Li Q."/>
            <person name="Fang X."/>
            <person name="Li J."/>
            <person name="Curtis N.E."/>
            <person name="Altenburger A."/>
            <person name="Shibata T."/>
            <person name="Feng M."/>
            <person name="Maeda T."/>
            <person name="Schwartz J.A."/>
            <person name="Shigenobu S."/>
            <person name="Lundholm N."/>
            <person name="Nishiyama T."/>
            <person name="Yang H."/>
            <person name="Hasebe M."/>
            <person name="Li S."/>
            <person name="Pierce S.K."/>
            <person name="Wang J."/>
        </authorList>
    </citation>
    <scope>NUCLEOTIDE SEQUENCE [LARGE SCALE GENOMIC DNA]</scope>
    <source>
        <strain evidence="4">EC2010</strain>
        <tissue evidence="4">Whole organism of an adult</tissue>
    </source>
</reference>
<dbReference type="OrthoDB" id="6159439at2759"/>
<dbReference type="Pfam" id="PF03826">
    <property type="entry name" value="OAR"/>
    <property type="match status" value="1"/>
</dbReference>
<feature type="region of interest" description="Disordered" evidence="2">
    <location>
        <begin position="142"/>
        <end position="368"/>
    </location>
</feature>
<gene>
    <name evidence="4" type="ORF">EGW08_017587</name>
</gene>
<evidence type="ECO:0000259" key="3">
    <source>
        <dbReference type="PROSITE" id="PS50803"/>
    </source>
</evidence>
<comment type="caution">
    <text evidence="4">The sequence shown here is derived from an EMBL/GenBank/DDBJ whole genome shotgun (WGS) entry which is preliminary data.</text>
</comment>
<comment type="subcellular location">
    <subcellularLocation>
        <location evidence="1">Nucleus</location>
    </subcellularLocation>
</comment>
<feature type="compositionally biased region" description="Pro residues" evidence="2">
    <location>
        <begin position="60"/>
        <end position="73"/>
    </location>
</feature>
<feature type="compositionally biased region" description="Basic residues" evidence="2">
    <location>
        <begin position="173"/>
        <end position="183"/>
    </location>
</feature>
<keyword evidence="5" id="KW-1185">Reference proteome</keyword>
<feature type="compositionally biased region" description="Polar residues" evidence="2">
    <location>
        <begin position="295"/>
        <end position="315"/>
    </location>
</feature>
<feature type="compositionally biased region" description="Low complexity" evidence="2">
    <location>
        <begin position="216"/>
        <end position="232"/>
    </location>
</feature>
<feature type="compositionally biased region" description="Low complexity" evidence="2">
    <location>
        <begin position="49"/>
        <end position="59"/>
    </location>
</feature>
<feature type="compositionally biased region" description="Low complexity" evidence="2">
    <location>
        <begin position="148"/>
        <end position="172"/>
    </location>
</feature>
<proteinExistence type="predicted"/>
<name>A0A3S0ZT59_ELYCH</name>
<evidence type="ECO:0000256" key="1">
    <source>
        <dbReference type="ARBA" id="ARBA00004123"/>
    </source>
</evidence>
<feature type="domain" description="OAR" evidence="3">
    <location>
        <begin position="370"/>
        <end position="383"/>
    </location>
</feature>
<dbReference type="InterPro" id="IPR003654">
    <property type="entry name" value="OAR_dom"/>
</dbReference>
<dbReference type="PROSITE" id="PS50803">
    <property type="entry name" value="OAR"/>
    <property type="match status" value="1"/>
</dbReference>
<feature type="compositionally biased region" description="Low complexity" evidence="2">
    <location>
        <begin position="255"/>
        <end position="272"/>
    </location>
</feature>
<evidence type="ECO:0000313" key="5">
    <source>
        <dbReference type="Proteomes" id="UP000271974"/>
    </source>
</evidence>
<sequence>MHLPTHLGTPLDPCRVSPFLGLPPFTTDRLERLPLAPPPPHHHHHAHQASHAPGPITSPQGPPHPHSPHPFYPYLPLHPGSAAVAAAMATHHALQPMLLFQQHLAALSASLHSSHAQSHAHLTPGPACSPLLLDRIPAGTIPMPPSSLLPTSLPTPGSSPSSPASIGSSSTQKHPHHPHHQLHNPHQGHALSAHPLPQQKTHVVDNGRKTPSKGLTPSTKPTAPTTTVKNTNLHTVERIMAPIPIPTTSAAKRTQSPGSPPDSSLLSPVLSQQHKHLHSPINSTSNSTSIGSIQELHQTHQYPHRSSQDSVQPILSSVRRSPSAPSPSSPRSSPTPPRSGSPVGSTISGRGLVSTGPASAGCGFKPSKTTSIADLRLKARQHLASLGI</sequence>
<accession>A0A3S0ZT59</accession>